<accession>W9H6C1</accession>
<organism evidence="3 4">
    <name type="scientific">Skermanella stibiiresistens SB22</name>
    <dbReference type="NCBI Taxonomy" id="1385369"/>
    <lineage>
        <taxon>Bacteria</taxon>
        <taxon>Pseudomonadati</taxon>
        <taxon>Pseudomonadota</taxon>
        <taxon>Alphaproteobacteria</taxon>
        <taxon>Rhodospirillales</taxon>
        <taxon>Azospirillaceae</taxon>
        <taxon>Skermanella</taxon>
    </lineage>
</organism>
<evidence type="ECO:0000259" key="2">
    <source>
        <dbReference type="Pfam" id="PF07995"/>
    </source>
</evidence>
<dbReference type="Proteomes" id="UP000019486">
    <property type="component" value="Unassembled WGS sequence"/>
</dbReference>
<protein>
    <submittedName>
        <fullName evidence="3">Glucose dehydrogenase</fullName>
    </submittedName>
</protein>
<keyword evidence="1" id="KW-0732">Signal</keyword>
<dbReference type="SUPFAM" id="SSF50952">
    <property type="entry name" value="Soluble quinoprotein glucose dehydrogenase"/>
    <property type="match status" value="1"/>
</dbReference>
<dbReference type="PANTHER" id="PTHR19328:SF75">
    <property type="entry name" value="ALDOSE SUGAR DEHYDROGENASE YLII"/>
    <property type="match status" value="1"/>
</dbReference>
<dbReference type="Gene3D" id="2.120.10.30">
    <property type="entry name" value="TolB, C-terminal domain"/>
    <property type="match status" value="1"/>
</dbReference>
<dbReference type="InterPro" id="IPR012938">
    <property type="entry name" value="Glc/Sorbosone_DH"/>
</dbReference>
<evidence type="ECO:0000313" key="4">
    <source>
        <dbReference type="Proteomes" id="UP000019486"/>
    </source>
</evidence>
<comment type="caution">
    <text evidence="3">The sequence shown here is derived from an EMBL/GenBank/DDBJ whole genome shotgun (WGS) entry which is preliminary data.</text>
</comment>
<dbReference type="STRING" id="1385369.N825_24960"/>
<feature type="domain" description="Glucose/Sorbosone dehydrogenase" evidence="2">
    <location>
        <begin position="51"/>
        <end position="383"/>
    </location>
</feature>
<keyword evidence="4" id="KW-1185">Reference proteome</keyword>
<gene>
    <name evidence="3" type="ORF">N825_24960</name>
</gene>
<dbReference type="InterPro" id="IPR011042">
    <property type="entry name" value="6-blade_b-propeller_TolB-like"/>
</dbReference>
<name>W9H6C1_9PROT</name>
<proteinExistence type="predicted"/>
<feature type="signal peptide" evidence="1">
    <location>
        <begin position="1"/>
        <end position="30"/>
    </location>
</feature>
<evidence type="ECO:0000313" key="3">
    <source>
        <dbReference type="EMBL" id="EWY41775.1"/>
    </source>
</evidence>
<dbReference type="AlphaFoldDB" id="W9H6C1"/>
<feature type="chain" id="PRO_5004923452" evidence="1">
    <location>
        <begin position="31"/>
        <end position="389"/>
    </location>
</feature>
<dbReference type="InterPro" id="IPR011041">
    <property type="entry name" value="Quinoprot_gluc/sorb_DH_b-prop"/>
</dbReference>
<evidence type="ECO:0000256" key="1">
    <source>
        <dbReference type="SAM" id="SignalP"/>
    </source>
</evidence>
<dbReference type="OrthoDB" id="9770043at2"/>
<reference evidence="3 4" key="1">
    <citation type="submission" date="2013-08" db="EMBL/GenBank/DDBJ databases">
        <title>The genome sequence of Skermanella stibiiresistens.</title>
        <authorList>
            <person name="Zhu W."/>
            <person name="Wang G."/>
        </authorList>
    </citation>
    <scope>NUCLEOTIDE SEQUENCE [LARGE SCALE GENOMIC DNA]</scope>
    <source>
        <strain evidence="3 4">SB22</strain>
    </source>
</reference>
<sequence>MRAVSLSFAASLMGTALTTTALTGVAPAFAADTSFKTEKAEIQVTTVADGLSNPWGLAFLPDGGMLVTEKRGNLRLVSSDGTVSEPITGVPAVDARGQGGLLDVALDPQFQRNRLVYLSFSEAGEGGNSTAVARGVLSNSGDALSEVQVIFSQKPKLPSTKHFGSRLVFDDQGFLFIGLGERSEQRFRGQAQDLNSHLGKVIRIRPDGSVPKDNPFVNQQGALPEIWSYGHRNIQGAALNPRTGALWVNEHGPKGGDEINIPEAGKNYGWPVVSYGVEYSGAPVGTGKQTAEGMAEPVHHWTPVIGSSGMAFYTGTAFPAWRGSVFNGGLATEELVRLELDGDRVVHEERMLSDLGQRIRAVEQGPDGALYLLTDESDGEILRIHPAEG</sequence>
<dbReference type="PATRIC" id="fig|1385369.3.peg.1321"/>
<dbReference type="PANTHER" id="PTHR19328">
    <property type="entry name" value="HEDGEHOG-INTERACTING PROTEIN"/>
    <property type="match status" value="1"/>
</dbReference>
<dbReference type="Pfam" id="PF07995">
    <property type="entry name" value="GSDH"/>
    <property type="match status" value="1"/>
</dbReference>
<dbReference type="RefSeq" id="WP_037448431.1">
    <property type="nucleotide sequence ID" value="NZ_AVFL01000003.1"/>
</dbReference>
<dbReference type="EMBL" id="AVFL01000003">
    <property type="protein sequence ID" value="EWY41775.1"/>
    <property type="molecule type" value="Genomic_DNA"/>
</dbReference>